<organism evidence="9 10">
    <name type="scientific">Daucus carota subsp. sativus</name>
    <name type="common">Carrot</name>
    <dbReference type="NCBI Taxonomy" id="79200"/>
    <lineage>
        <taxon>Eukaryota</taxon>
        <taxon>Viridiplantae</taxon>
        <taxon>Streptophyta</taxon>
        <taxon>Embryophyta</taxon>
        <taxon>Tracheophyta</taxon>
        <taxon>Spermatophyta</taxon>
        <taxon>Magnoliopsida</taxon>
        <taxon>eudicotyledons</taxon>
        <taxon>Gunneridae</taxon>
        <taxon>Pentapetalae</taxon>
        <taxon>asterids</taxon>
        <taxon>campanulids</taxon>
        <taxon>Apiales</taxon>
        <taxon>Apiaceae</taxon>
        <taxon>Apioideae</taxon>
        <taxon>Scandiceae</taxon>
        <taxon>Daucinae</taxon>
        <taxon>Daucus</taxon>
        <taxon>Daucus sect. Daucus</taxon>
    </lineage>
</organism>
<dbReference type="PANTHER" id="PTHR43768">
    <property type="entry name" value="TREHALOSE 6-PHOSPHATE PHOSPHATASE"/>
    <property type="match status" value="1"/>
</dbReference>
<keyword evidence="5 8" id="KW-0378">Hydrolase</keyword>
<dbReference type="InterPro" id="IPR044651">
    <property type="entry name" value="OTSB-like"/>
</dbReference>
<dbReference type="InterPro" id="IPR036412">
    <property type="entry name" value="HAD-like_sf"/>
</dbReference>
<dbReference type="FunFam" id="3.40.50.1000:FF:000073">
    <property type="entry name" value="Trehalose 6-phosphate phosphatase"/>
    <property type="match status" value="1"/>
</dbReference>
<dbReference type="GO" id="GO:0005992">
    <property type="term" value="P:trehalose biosynthetic process"/>
    <property type="evidence" value="ECO:0007669"/>
    <property type="project" value="InterPro"/>
</dbReference>
<dbReference type="EMBL" id="CP093345">
    <property type="protein sequence ID" value="WOG90601.1"/>
    <property type="molecule type" value="Genomic_DNA"/>
</dbReference>
<dbReference type="GO" id="GO:0004805">
    <property type="term" value="F:trehalose-phosphatase activity"/>
    <property type="evidence" value="ECO:0007669"/>
    <property type="project" value="UniProtKB-EC"/>
</dbReference>
<evidence type="ECO:0000256" key="8">
    <source>
        <dbReference type="RuleBase" id="RU361117"/>
    </source>
</evidence>
<evidence type="ECO:0000256" key="5">
    <source>
        <dbReference type="ARBA" id="ARBA00022801"/>
    </source>
</evidence>
<dbReference type="SUPFAM" id="SSF56784">
    <property type="entry name" value="HAD-like"/>
    <property type="match status" value="1"/>
</dbReference>
<dbReference type="PANTHER" id="PTHR43768:SF32">
    <property type="entry name" value="TREHALOSE-PHOSPHATE PHOSPHATASE C-RELATED"/>
    <property type="match status" value="1"/>
</dbReference>
<evidence type="ECO:0000256" key="2">
    <source>
        <dbReference type="ARBA" id="ARBA00001968"/>
    </source>
</evidence>
<comment type="catalytic activity">
    <reaction evidence="1 8">
        <text>alpha,alpha-trehalose 6-phosphate + H2O = alpha,alpha-trehalose + phosphate</text>
        <dbReference type="Rhea" id="RHEA:23420"/>
        <dbReference type="ChEBI" id="CHEBI:15377"/>
        <dbReference type="ChEBI" id="CHEBI:16551"/>
        <dbReference type="ChEBI" id="CHEBI:43474"/>
        <dbReference type="ChEBI" id="CHEBI:58429"/>
        <dbReference type="EC" id="3.1.3.12"/>
    </reaction>
</comment>
<comment type="cofactor">
    <cofactor evidence="2 8">
        <name>a divalent metal cation</name>
        <dbReference type="ChEBI" id="CHEBI:60240"/>
    </cofactor>
</comment>
<accession>A0AAF1ASD1</accession>
<protein>
    <recommendedName>
        <fullName evidence="8">Trehalose 6-phosphate phosphatase</fullName>
        <ecNumber evidence="8">3.1.3.12</ecNumber>
    </recommendedName>
</protein>
<evidence type="ECO:0000256" key="6">
    <source>
        <dbReference type="ARBA" id="ARBA00023016"/>
    </source>
</evidence>
<dbReference type="CDD" id="cd01627">
    <property type="entry name" value="HAD_TPP"/>
    <property type="match status" value="1"/>
</dbReference>
<dbReference type="KEGG" id="dcr:108213116"/>
<sequence length="369" mass="41342">MTNQTMVVSECTSGINVVAMTVAMANSSLFSPVAAALPKPSFGGGGGYIAISRNNSIKNIDINNGERVKRVHAWVETMRASSPSRKSSLSQTDDHKTWMIQHPSALGKFEEIIEASKGKQIVVFLDYDGTLSPIVEDPEKAFMTSEMREAVRDVAKYFPTAIVSGRCRAKVHNFVKLSELFYAGSHGMDIKGPANSNHGILFQPPKEFVLMMNNVYKILLEKTKLIPGAKVENNKFCLSVHFRRVDENLWVDLAETVKSVLKEYPKLRLTQGRKVLEIRPTIKWDKGKALEFLLQSLGYENSENVLPIYLGDDRTDEDAFKVLRKRGQGLGILVSKFPKETAASYSLEEPLQVMHFLQRLVEWKRSSAT</sequence>
<dbReference type="EC" id="3.1.3.12" evidence="8"/>
<dbReference type="NCBIfam" id="TIGR00685">
    <property type="entry name" value="T6PP"/>
    <property type="match status" value="1"/>
</dbReference>
<dbReference type="FunFam" id="3.30.70.1020:FF:000004">
    <property type="entry name" value="Trehalose 6-phosphate phosphatase"/>
    <property type="match status" value="1"/>
</dbReference>
<evidence type="ECO:0000256" key="7">
    <source>
        <dbReference type="ARBA" id="ARBA00025274"/>
    </source>
</evidence>
<comment type="function">
    <text evidence="7">Removes the phosphate from trehalose 6-phosphate to produce free trehalose. Trehalose accumulation in plant may improve abiotic stress tolerance.</text>
</comment>
<reference evidence="9" key="2">
    <citation type="submission" date="2022-03" db="EMBL/GenBank/DDBJ databases">
        <title>Draft title - Genomic analysis of global carrot germplasm unveils the trajectory of domestication and the origin of high carotenoid orange carrot.</title>
        <authorList>
            <person name="Iorizzo M."/>
            <person name="Ellison S."/>
            <person name="Senalik D."/>
            <person name="Macko-Podgorni A."/>
            <person name="Grzebelus D."/>
            <person name="Bostan H."/>
            <person name="Rolling W."/>
            <person name="Curaba J."/>
            <person name="Simon P."/>
        </authorList>
    </citation>
    <scope>NUCLEOTIDE SEQUENCE</scope>
    <source>
        <tissue evidence="9">Leaf</tissue>
    </source>
</reference>
<evidence type="ECO:0000313" key="10">
    <source>
        <dbReference type="Proteomes" id="UP000077755"/>
    </source>
</evidence>
<keyword evidence="10" id="KW-1185">Reference proteome</keyword>
<evidence type="ECO:0000256" key="1">
    <source>
        <dbReference type="ARBA" id="ARBA00000500"/>
    </source>
</evidence>
<name>A0AAF1ASD1_DAUCS</name>
<keyword evidence="6" id="KW-0346">Stress response</keyword>
<evidence type="ECO:0000313" key="9">
    <source>
        <dbReference type="EMBL" id="WOG90601.1"/>
    </source>
</evidence>
<dbReference type="InterPro" id="IPR006379">
    <property type="entry name" value="HAD-SF_hydro_IIB"/>
</dbReference>
<evidence type="ECO:0000256" key="3">
    <source>
        <dbReference type="ARBA" id="ARBA00005199"/>
    </source>
</evidence>
<comment type="pathway">
    <text evidence="3 8">Glycan biosynthesis; trehalose biosynthesis.</text>
</comment>
<comment type="similarity">
    <text evidence="4 8">Belongs to the trehalose phosphatase family.</text>
</comment>
<dbReference type="InterPro" id="IPR003337">
    <property type="entry name" value="Trehalose_PPase"/>
</dbReference>
<gene>
    <name evidence="9" type="ORF">DCAR_0309845</name>
</gene>
<dbReference type="Proteomes" id="UP000077755">
    <property type="component" value="Chromosome 3"/>
</dbReference>
<dbReference type="Gene3D" id="3.40.50.1000">
    <property type="entry name" value="HAD superfamily/HAD-like"/>
    <property type="match status" value="2"/>
</dbReference>
<proteinExistence type="inferred from homology"/>
<dbReference type="Pfam" id="PF02358">
    <property type="entry name" value="Trehalose_PPase"/>
    <property type="match status" value="1"/>
</dbReference>
<dbReference type="AlphaFoldDB" id="A0AAF1ASD1"/>
<evidence type="ECO:0000256" key="4">
    <source>
        <dbReference type="ARBA" id="ARBA00008770"/>
    </source>
</evidence>
<dbReference type="InterPro" id="IPR023214">
    <property type="entry name" value="HAD_sf"/>
</dbReference>
<dbReference type="NCBIfam" id="TIGR01484">
    <property type="entry name" value="HAD-SF-IIB"/>
    <property type="match status" value="1"/>
</dbReference>
<reference evidence="9" key="1">
    <citation type="journal article" date="2016" name="Nat. Genet.">
        <title>A high-quality carrot genome assembly provides new insights into carotenoid accumulation and asterid genome evolution.</title>
        <authorList>
            <person name="Iorizzo M."/>
            <person name="Ellison S."/>
            <person name="Senalik D."/>
            <person name="Zeng P."/>
            <person name="Satapoomin P."/>
            <person name="Huang J."/>
            <person name="Bowman M."/>
            <person name="Iovene M."/>
            <person name="Sanseverino W."/>
            <person name="Cavagnaro P."/>
            <person name="Yildiz M."/>
            <person name="Macko-Podgorni A."/>
            <person name="Moranska E."/>
            <person name="Grzebelus E."/>
            <person name="Grzebelus D."/>
            <person name="Ashrafi H."/>
            <person name="Zheng Z."/>
            <person name="Cheng S."/>
            <person name="Spooner D."/>
            <person name="Van Deynze A."/>
            <person name="Simon P."/>
        </authorList>
    </citation>
    <scope>NUCLEOTIDE SEQUENCE</scope>
    <source>
        <tissue evidence="9">Leaf</tissue>
    </source>
</reference>